<proteinExistence type="predicted"/>
<comment type="caution">
    <text evidence="2">The sequence shown here is derived from an EMBL/GenBank/DDBJ whole genome shotgun (WGS) entry which is preliminary data.</text>
</comment>
<dbReference type="EMBL" id="JBHTIW010000042">
    <property type="protein sequence ID" value="MFD0923788.1"/>
    <property type="molecule type" value="Genomic_DNA"/>
</dbReference>
<organism evidence="2 3">
    <name type="scientific">Saccharopolyspora rosea</name>
    <dbReference type="NCBI Taxonomy" id="524884"/>
    <lineage>
        <taxon>Bacteria</taxon>
        <taxon>Bacillati</taxon>
        <taxon>Actinomycetota</taxon>
        <taxon>Actinomycetes</taxon>
        <taxon>Pseudonocardiales</taxon>
        <taxon>Pseudonocardiaceae</taxon>
        <taxon>Saccharopolyspora</taxon>
    </lineage>
</organism>
<dbReference type="Pfam" id="PF11303">
    <property type="entry name" value="DUF3105"/>
    <property type="match status" value="1"/>
</dbReference>
<sequence length="238" mass="25414">MASSDVRRSSPAWVVAATVALVLAAVFFGHVLGRSTGQAAPSFRPTPQNPDPSRAIPGVQIVQYRDRPHVAPDQRVAYDHSPPFGGPHDGVWADCTGVVYPRPVRSENMVHSLEHGAVWIAYAPGRVDDAGLRRLAARVDGKPYTMMSPYPGLDRPISLQSWGHQLKVDRADDPRIDQFIAALRLNSHGVYPEVGATCQAHPGTFDISAPPPFDPTPPGPDAVPMNGRGAAGGGPMGR</sequence>
<feature type="compositionally biased region" description="Pro residues" evidence="1">
    <location>
        <begin position="210"/>
        <end position="221"/>
    </location>
</feature>
<evidence type="ECO:0000256" key="1">
    <source>
        <dbReference type="SAM" id="MobiDB-lite"/>
    </source>
</evidence>
<dbReference type="Proteomes" id="UP001597018">
    <property type="component" value="Unassembled WGS sequence"/>
</dbReference>
<accession>A0ABW3G114</accession>
<evidence type="ECO:0000313" key="3">
    <source>
        <dbReference type="Proteomes" id="UP001597018"/>
    </source>
</evidence>
<gene>
    <name evidence="2" type="ORF">ACFQ16_28925</name>
</gene>
<evidence type="ECO:0000313" key="2">
    <source>
        <dbReference type="EMBL" id="MFD0923788.1"/>
    </source>
</evidence>
<keyword evidence="3" id="KW-1185">Reference proteome</keyword>
<dbReference type="RefSeq" id="WP_263249202.1">
    <property type="nucleotide sequence ID" value="NZ_BAABLT010000002.1"/>
</dbReference>
<feature type="region of interest" description="Disordered" evidence="1">
    <location>
        <begin position="210"/>
        <end position="238"/>
    </location>
</feature>
<reference evidence="3" key="1">
    <citation type="journal article" date="2019" name="Int. J. Syst. Evol. Microbiol.">
        <title>The Global Catalogue of Microorganisms (GCM) 10K type strain sequencing project: providing services to taxonomists for standard genome sequencing and annotation.</title>
        <authorList>
            <consortium name="The Broad Institute Genomics Platform"/>
            <consortium name="The Broad Institute Genome Sequencing Center for Infectious Disease"/>
            <person name="Wu L."/>
            <person name="Ma J."/>
        </authorList>
    </citation>
    <scope>NUCLEOTIDE SEQUENCE [LARGE SCALE GENOMIC DNA]</scope>
    <source>
        <strain evidence="3">CCUG 56401</strain>
    </source>
</reference>
<name>A0ABW3G114_9PSEU</name>
<protein>
    <submittedName>
        <fullName evidence="2">DUF3105 domain-containing protein</fullName>
    </submittedName>
</protein>
<feature type="compositionally biased region" description="Gly residues" evidence="1">
    <location>
        <begin position="229"/>
        <end position="238"/>
    </location>
</feature>
<dbReference type="InterPro" id="IPR021454">
    <property type="entry name" value="DUF3105"/>
</dbReference>